<comment type="similarity">
    <text evidence="1">Belongs to the phosphate/phosphite/phosphonate binding protein family.</text>
</comment>
<organism evidence="4 5">
    <name type="scientific">Streptomyces viridochromogenes</name>
    <dbReference type="NCBI Taxonomy" id="1938"/>
    <lineage>
        <taxon>Bacteria</taxon>
        <taxon>Bacillati</taxon>
        <taxon>Actinomycetota</taxon>
        <taxon>Actinomycetes</taxon>
        <taxon>Kitasatosporales</taxon>
        <taxon>Streptomycetaceae</taxon>
        <taxon>Streptomyces</taxon>
    </lineage>
</organism>
<evidence type="ECO:0000313" key="4">
    <source>
        <dbReference type="EMBL" id="KMS72080.1"/>
    </source>
</evidence>
<dbReference type="PANTHER" id="PTHR35841">
    <property type="entry name" value="PHOSPHONATES-BINDING PERIPLASMIC PROTEIN"/>
    <property type="match status" value="1"/>
</dbReference>
<feature type="signal peptide" evidence="3">
    <location>
        <begin position="1"/>
        <end position="28"/>
    </location>
</feature>
<dbReference type="Pfam" id="PF12974">
    <property type="entry name" value="Phosphonate-bd"/>
    <property type="match status" value="1"/>
</dbReference>
<dbReference type="Proteomes" id="UP000037432">
    <property type="component" value="Unassembled WGS sequence"/>
</dbReference>
<dbReference type="PANTHER" id="PTHR35841:SF1">
    <property type="entry name" value="PHOSPHONATES-BINDING PERIPLASMIC PROTEIN"/>
    <property type="match status" value="1"/>
</dbReference>
<accession>A0A0J8C2T2</accession>
<reference evidence="4 5" key="1">
    <citation type="submission" date="2015-06" db="EMBL/GenBank/DDBJ databases">
        <authorList>
            <person name="Ju K.-S."/>
            <person name="Doroghazi J.R."/>
            <person name="Metcalf W.W."/>
        </authorList>
    </citation>
    <scope>NUCLEOTIDE SEQUENCE [LARGE SCALE GENOMIC DNA]</scope>
    <source>
        <strain evidence="4 5">NRRL 3414</strain>
    </source>
</reference>
<sequence>MAALSNSLVRCAVVALLGLGLSACGSSADTRGNGDIAGNGRNPEELVLATVPDESSSSVQTEYEPLAKLLERETGRKVRVEKATTYASVIEGQRAGKIDIAMHGPLSYVAARRSGVALTPVAAQVEAKGDSSGYRSYAIVKRGSKLDRVADFKGRKICFVDPTSTSGYLYPMAGLQKAGVKEKDLQPVMAGGHDASALAVRSGQCDGGFAYDAMVDKLLVERGSAKTGDFEVIWKSEQIPGSPLTVSDELAPELKKKIVETFRNKANADYLEQQGFCEGEGCKIDGYWGFVPTDDADFESVRDVCRLVGEEQCVADQ</sequence>
<comment type="caution">
    <text evidence="4">The sequence shown here is derived from an EMBL/GenBank/DDBJ whole genome shotgun (WGS) entry which is preliminary data.</text>
</comment>
<feature type="chain" id="PRO_5005295376" evidence="3">
    <location>
        <begin position="29"/>
        <end position="317"/>
    </location>
</feature>
<dbReference type="EMBL" id="LFNT01000030">
    <property type="protein sequence ID" value="KMS72080.1"/>
    <property type="molecule type" value="Genomic_DNA"/>
</dbReference>
<protein>
    <submittedName>
        <fullName evidence="4">Phosphate starvation-inducible protein PhoH</fullName>
    </submittedName>
</protein>
<evidence type="ECO:0000313" key="5">
    <source>
        <dbReference type="Proteomes" id="UP000037432"/>
    </source>
</evidence>
<dbReference type="SUPFAM" id="SSF53850">
    <property type="entry name" value="Periplasmic binding protein-like II"/>
    <property type="match status" value="1"/>
</dbReference>
<dbReference type="AlphaFoldDB" id="A0A0J8C2T2"/>
<dbReference type="CDD" id="cd01071">
    <property type="entry name" value="PBP2_PhnD_like"/>
    <property type="match status" value="1"/>
</dbReference>
<evidence type="ECO:0000256" key="2">
    <source>
        <dbReference type="ARBA" id="ARBA00022729"/>
    </source>
</evidence>
<dbReference type="Gene3D" id="3.40.190.10">
    <property type="entry name" value="Periplasmic binding protein-like II"/>
    <property type="match status" value="2"/>
</dbReference>
<gene>
    <name evidence="4" type="ORF">ACM01_24725</name>
</gene>
<dbReference type="InterPro" id="IPR005770">
    <property type="entry name" value="PhnD"/>
</dbReference>
<dbReference type="NCBIfam" id="TIGR01098">
    <property type="entry name" value="3A0109s03R"/>
    <property type="match status" value="1"/>
</dbReference>
<dbReference type="RefSeq" id="WP_048583544.1">
    <property type="nucleotide sequence ID" value="NZ_LFNT01000030.1"/>
</dbReference>
<keyword evidence="2 3" id="KW-0732">Signal</keyword>
<dbReference type="OrthoDB" id="9764656at2"/>
<proteinExistence type="inferred from homology"/>
<dbReference type="GO" id="GO:0055085">
    <property type="term" value="P:transmembrane transport"/>
    <property type="evidence" value="ECO:0007669"/>
    <property type="project" value="InterPro"/>
</dbReference>
<name>A0A0J8C2T2_STRVR</name>
<dbReference type="GO" id="GO:0043190">
    <property type="term" value="C:ATP-binding cassette (ABC) transporter complex"/>
    <property type="evidence" value="ECO:0007669"/>
    <property type="project" value="InterPro"/>
</dbReference>
<evidence type="ECO:0000256" key="1">
    <source>
        <dbReference type="ARBA" id="ARBA00007162"/>
    </source>
</evidence>
<dbReference type="PATRIC" id="fig|1938.3.peg.8934"/>
<evidence type="ECO:0000256" key="3">
    <source>
        <dbReference type="SAM" id="SignalP"/>
    </source>
</evidence>